<sequence>MACTRLDSAKKRRRRRQRYKENQEKKRAAKAKWACPPLAEEERNERRRRKHRRYNEKRKGSQGSFAPPSQDSLQHTTANASISTQQNHRQLIVETVGADEADESDDDDELPDTNAILQASQQSIHVERMEAVMGGPSEPMQEGFRSHQRHHQMLLLAPGTTLSSLVTFETIQTIQIQVSSPKFKHLQGLPRPIIVKLKLSVVLLVVQ</sequence>
<protein>
    <submittedName>
        <fullName evidence="2">Uncharacterized protein</fullName>
    </submittedName>
</protein>
<proteinExistence type="predicted"/>
<dbReference type="EMBL" id="CAKOGP040001491">
    <property type="protein sequence ID" value="CAJ1945761.1"/>
    <property type="molecule type" value="Genomic_DNA"/>
</dbReference>
<evidence type="ECO:0000313" key="3">
    <source>
        <dbReference type="Proteomes" id="UP001295423"/>
    </source>
</evidence>
<feature type="compositionally biased region" description="Polar residues" evidence="1">
    <location>
        <begin position="61"/>
        <end position="75"/>
    </location>
</feature>
<dbReference type="AlphaFoldDB" id="A0AAD2FMG6"/>
<gene>
    <name evidence="2" type="ORF">CYCCA115_LOCUS9906</name>
</gene>
<accession>A0AAD2FMG6</accession>
<dbReference type="Proteomes" id="UP001295423">
    <property type="component" value="Unassembled WGS sequence"/>
</dbReference>
<feature type="region of interest" description="Disordered" evidence="1">
    <location>
        <begin position="1"/>
        <end position="75"/>
    </location>
</feature>
<comment type="caution">
    <text evidence="2">The sequence shown here is derived from an EMBL/GenBank/DDBJ whole genome shotgun (WGS) entry which is preliminary data.</text>
</comment>
<feature type="compositionally biased region" description="Basic residues" evidence="1">
    <location>
        <begin position="46"/>
        <end position="56"/>
    </location>
</feature>
<evidence type="ECO:0000313" key="2">
    <source>
        <dbReference type="EMBL" id="CAJ1945761.1"/>
    </source>
</evidence>
<reference evidence="2" key="1">
    <citation type="submission" date="2023-08" db="EMBL/GenBank/DDBJ databases">
        <authorList>
            <person name="Audoor S."/>
            <person name="Bilcke G."/>
        </authorList>
    </citation>
    <scope>NUCLEOTIDE SEQUENCE</scope>
</reference>
<keyword evidence="3" id="KW-1185">Reference proteome</keyword>
<evidence type="ECO:0000256" key="1">
    <source>
        <dbReference type="SAM" id="MobiDB-lite"/>
    </source>
</evidence>
<name>A0AAD2FMG6_9STRA</name>
<organism evidence="2 3">
    <name type="scientific">Cylindrotheca closterium</name>
    <dbReference type="NCBI Taxonomy" id="2856"/>
    <lineage>
        <taxon>Eukaryota</taxon>
        <taxon>Sar</taxon>
        <taxon>Stramenopiles</taxon>
        <taxon>Ochrophyta</taxon>
        <taxon>Bacillariophyta</taxon>
        <taxon>Bacillariophyceae</taxon>
        <taxon>Bacillariophycidae</taxon>
        <taxon>Bacillariales</taxon>
        <taxon>Bacillariaceae</taxon>
        <taxon>Cylindrotheca</taxon>
    </lineage>
</organism>